<dbReference type="SUPFAM" id="SSF53659">
    <property type="entry name" value="Isocitrate/Isopropylmalate dehydrogenase-like"/>
    <property type="match status" value="1"/>
</dbReference>
<evidence type="ECO:0000256" key="10">
    <source>
        <dbReference type="ARBA" id="ARBA00023002"/>
    </source>
</evidence>
<dbReference type="GO" id="GO:0000287">
    <property type="term" value="F:magnesium ion binding"/>
    <property type="evidence" value="ECO:0007669"/>
    <property type="project" value="InterPro"/>
</dbReference>
<evidence type="ECO:0000313" key="17">
    <source>
        <dbReference type="EMBL" id="SAK82209.1"/>
    </source>
</evidence>
<feature type="binding site" evidence="14">
    <location>
        <position position="218"/>
    </location>
    <ligand>
        <name>Mg(2+)</name>
        <dbReference type="ChEBI" id="CHEBI:18420"/>
    </ligand>
</feature>
<keyword evidence="14" id="KW-0963">Cytoplasm</keyword>
<feature type="binding site" evidence="14">
    <location>
        <position position="246"/>
    </location>
    <ligand>
        <name>Mg(2+)</name>
        <dbReference type="ChEBI" id="CHEBI:18420"/>
    </ligand>
</feature>
<evidence type="ECO:0000256" key="2">
    <source>
        <dbReference type="ARBA" id="ARBA00001936"/>
    </source>
</evidence>
<comment type="subunit">
    <text evidence="5 14 15">Homodimer.</text>
</comment>
<dbReference type="STRING" id="1777141.AWB80_05321"/>
<dbReference type="FunFam" id="3.40.718.10:FF:000006">
    <property type="entry name" value="3-isopropylmalate dehydrogenase"/>
    <property type="match status" value="1"/>
</dbReference>
<dbReference type="Proteomes" id="UP000054911">
    <property type="component" value="Unassembled WGS sequence"/>
</dbReference>
<evidence type="ECO:0000256" key="8">
    <source>
        <dbReference type="ARBA" id="ARBA00022723"/>
    </source>
</evidence>
<comment type="function">
    <text evidence="14 15">Catalyzes the oxidation of 3-carboxy-2-hydroxy-4-methylpentanoate (3-isopropylmalate) to 3-carboxy-4-methyl-2-oxopentanoate. The product decarboxylates to 4-methyl-2 oxopentanoate.</text>
</comment>
<accession>A0A158CIQ8</accession>
<gene>
    <name evidence="14" type="primary">leuB</name>
    <name evidence="17" type="ORF">AWB80_05321</name>
</gene>
<evidence type="ECO:0000256" key="6">
    <source>
        <dbReference type="ARBA" id="ARBA00022430"/>
    </source>
</evidence>
<dbReference type="OrthoDB" id="5289857at2"/>
<keyword evidence="6 14" id="KW-0432">Leucine biosynthesis</keyword>
<proteinExistence type="inferred from homology"/>
<organism evidence="17 18">
    <name type="scientific">Caballeronia pedi</name>
    <dbReference type="NCBI Taxonomy" id="1777141"/>
    <lineage>
        <taxon>Bacteria</taxon>
        <taxon>Pseudomonadati</taxon>
        <taxon>Pseudomonadota</taxon>
        <taxon>Betaproteobacteria</taxon>
        <taxon>Burkholderiales</taxon>
        <taxon>Burkholderiaceae</taxon>
        <taxon>Caballeronia</taxon>
    </lineage>
</organism>
<dbReference type="AlphaFoldDB" id="A0A158CIQ8"/>
<dbReference type="GO" id="GO:0051287">
    <property type="term" value="F:NAD binding"/>
    <property type="evidence" value="ECO:0007669"/>
    <property type="project" value="InterPro"/>
</dbReference>
<keyword evidence="18" id="KW-1185">Reference proteome</keyword>
<dbReference type="RefSeq" id="WP_061177675.1">
    <property type="nucleotide sequence ID" value="NZ_FCOE02000021.1"/>
</dbReference>
<comment type="cofactor">
    <cofactor evidence="2">
        <name>Mn(2+)</name>
        <dbReference type="ChEBI" id="CHEBI:29035"/>
    </cofactor>
</comment>
<feature type="site" description="Important for catalysis" evidence="14">
    <location>
        <position position="186"/>
    </location>
</feature>
<feature type="binding site" evidence="14">
    <location>
        <position position="90"/>
    </location>
    <ligand>
        <name>substrate</name>
    </ligand>
</feature>
<dbReference type="PANTHER" id="PTHR42979:SF1">
    <property type="entry name" value="3-ISOPROPYLMALATE DEHYDROGENASE"/>
    <property type="match status" value="1"/>
</dbReference>
<dbReference type="InterPro" id="IPR024084">
    <property type="entry name" value="IsoPropMal-DH-like_dom"/>
</dbReference>
<evidence type="ECO:0000256" key="4">
    <source>
        <dbReference type="ARBA" id="ARBA00008319"/>
    </source>
</evidence>
<dbReference type="GO" id="GO:0003862">
    <property type="term" value="F:3-isopropylmalate dehydrogenase activity"/>
    <property type="evidence" value="ECO:0007669"/>
    <property type="project" value="UniProtKB-UniRule"/>
</dbReference>
<evidence type="ECO:0000256" key="1">
    <source>
        <dbReference type="ARBA" id="ARBA00000624"/>
    </source>
</evidence>
<comment type="caution">
    <text evidence="14">Lacks conserved residue(s) required for the propagation of feature annotation.</text>
</comment>
<dbReference type="InterPro" id="IPR019818">
    <property type="entry name" value="IsoCit/isopropylmalate_DH_CS"/>
</dbReference>
<dbReference type="NCBIfam" id="TIGR00169">
    <property type="entry name" value="leuB"/>
    <property type="match status" value="1"/>
</dbReference>
<comment type="cofactor">
    <cofactor evidence="14 15">
        <name>Mg(2+)</name>
        <dbReference type="ChEBI" id="CHEBI:18420"/>
    </cofactor>
    <cofactor evidence="14 15">
        <name>Mn(2+)</name>
        <dbReference type="ChEBI" id="CHEBI:29035"/>
    </cofactor>
    <text evidence="14 15">Binds 1 Mg(2+) or Mn(2+) ion per subunit.</text>
</comment>
<feature type="site" description="Important for catalysis" evidence="14">
    <location>
        <position position="135"/>
    </location>
</feature>
<evidence type="ECO:0000256" key="7">
    <source>
        <dbReference type="ARBA" id="ARBA00022605"/>
    </source>
</evidence>
<dbReference type="EC" id="1.1.1.85" evidence="14"/>
<comment type="pathway">
    <text evidence="3 14 15">Amino-acid biosynthesis; L-leucine biosynthesis; L-leucine from 3-methyl-2-oxobutanoate: step 3/4.</text>
</comment>
<protein>
    <recommendedName>
        <fullName evidence="14">3-isopropylmalate dehydrogenase</fullName>
        <ecNumber evidence="14">1.1.1.85</ecNumber>
    </recommendedName>
    <alternativeName>
        <fullName evidence="14">3-IPM-DH</fullName>
    </alternativeName>
    <alternativeName>
        <fullName evidence="14">Beta-IPM dehydrogenase</fullName>
        <shortName evidence="14">IMDH</shortName>
    </alternativeName>
</protein>
<feature type="binding site" evidence="14">
    <location>
        <begin position="276"/>
        <end position="288"/>
    </location>
    <ligand>
        <name>NAD(+)</name>
        <dbReference type="ChEBI" id="CHEBI:57540"/>
    </ligand>
</feature>
<dbReference type="InterPro" id="IPR004429">
    <property type="entry name" value="Isopropylmalate_DH"/>
</dbReference>
<evidence type="ECO:0000256" key="5">
    <source>
        <dbReference type="ARBA" id="ARBA00011738"/>
    </source>
</evidence>
<dbReference type="PANTHER" id="PTHR42979">
    <property type="entry name" value="3-ISOPROPYLMALATE DEHYDROGENASE"/>
    <property type="match status" value="1"/>
</dbReference>
<keyword evidence="9 14" id="KW-0460">Magnesium</keyword>
<keyword evidence="13 14" id="KW-0100">Branched-chain amino acid biosynthesis</keyword>
<evidence type="ECO:0000256" key="12">
    <source>
        <dbReference type="ARBA" id="ARBA00023211"/>
    </source>
</evidence>
<name>A0A158CIQ8_9BURK</name>
<reference evidence="17" key="1">
    <citation type="submission" date="2016-01" db="EMBL/GenBank/DDBJ databases">
        <authorList>
            <person name="Peeters C."/>
        </authorList>
    </citation>
    <scope>NUCLEOTIDE SEQUENCE [LARGE SCALE GENOMIC DNA]</scope>
    <source>
        <strain evidence="17">LMG 29323</strain>
    </source>
</reference>
<dbReference type="Pfam" id="PF00180">
    <property type="entry name" value="Iso_dh"/>
    <property type="match status" value="1"/>
</dbReference>
<dbReference type="GO" id="GO:0009098">
    <property type="term" value="P:L-leucine biosynthetic process"/>
    <property type="evidence" value="ECO:0007669"/>
    <property type="project" value="UniProtKB-UniRule"/>
</dbReference>
<keyword evidence="11 14" id="KW-0520">NAD</keyword>
<keyword evidence="12 14" id="KW-0464">Manganese</keyword>
<feature type="binding site" evidence="14">
    <location>
        <position position="218"/>
    </location>
    <ligand>
        <name>substrate</name>
    </ligand>
</feature>
<dbReference type="PROSITE" id="PS00470">
    <property type="entry name" value="IDH_IMDH"/>
    <property type="match status" value="1"/>
</dbReference>
<keyword evidence="7 14" id="KW-0028">Amino-acid biosynthesis</keyword>
<comment type="similarity">
    <text evidence="4 14">Belongs to the isocitrate and isopropylmalate dehydrogenases family. LeuB type 1 subfamily.</text>
</comment>
<dbReference type="HAMAP" id="MF_01033">
    <property type="entry name" value="LeuB_type1"/>
    <property type="match status" value="1"/>
</dbReference>
<keyword evidence="10 14" id="KW-0560">Oxidoreductase</keyword>
<sequence length="356" mass="38506">MKIAVMPGDGIGPEVVAQALKVLQVVAPQAETQEAHIGEAGIQAHGVPLPAPTLDVARKADAILFGAVGVADEAEIPRERRPGTGLLQLREALTLYANFRPAYMFPELIGASTLRPEVVDGLDIVIVRELNGDAYFGQPRGFETNAAGQRVGFNTMRYSESEVERVAHAAFRAARRRHHKLCSVDKANVLEASQLWRETVTRVGRDYPDVELSHLFVDAAAMMLMRRPKQFDVIVTGNLFGDILSDAAAMLTGSIGMLPSASLGYDRKGLYEPVHGSAPDIAGKDIANPLAAILSLAMMLRESFEMEDAAGRVERAVRTVLSAGYRTADIYQEGTRSVGTRDMGDAVVEALRKEVV</sequence>
<keyword evidence="8 14" id="KW-0479">Metal-binding</keyword>
<evidence type="ECO:0000256" key="14">
    <source>
        <dbReference type="HAMAP-Rule" id="MF_01033"/>
    </source>
</evidence>
<evidence type="ECO:0000256" key="13">
    <source>
        <dbReference type="ARBA" id="ARBA00023304"/>
    </source>
</evidence>
<evidence type="ECO:0000256" key="11">
    <source>
        <dbReference type="ARBA" id="ARBA00023027"/>
    </source>
</evidence>
<comment type="caution">
    <text evidence="17">The sequence shown here is derived from an EMBL/GenBank/DDBJ whole genome shotgun (WGS) entry which is preliminary data.</text>
</comment>
<dbReference type="UniPathway" id="UPA00048">
    <property type="reaction ID" value="UER00072"/>
</dbReference>
<evidence type="ECO:0000256" key="15">
    <source>
        <dbReference type="RuleBase" id="RU004445"/>
    </source>
</evidence>
<comment type="catalytic activity">
    <reaction evidence="1 14 15">
        <text>(2R,3S)-3-isopropylmalate + NAD(+) = 4-methyl-2-oxopentanoate + CO2 + NADH</text>
        <dbReference type="Rhea" id="RHEA:32271"/>
        <dbReference type="ChEBI" id="CHEBI:16526"/>
        <dbReference type="ChEBI" id="CHEBI:17865"/>
        <dbReference type="ChEBI" id="CHEBI:35121"/>
        <dbReference type="ChEBI" id="CHEBI:57540"/>
        <dbReference type="ChEBI" id="CHEBI:57945"/>
        <dbReference type="EC" id="1.1.1.85"/>
    </reaction>
</comment>
<comment type="subcellular location">
    <subcellularLocation>
        <location evidence="14">Cytoplasm</location>
    </subcellularLocation>
</comment>
<feature type="binding site" evidence="14">
    <location>
        <position position="242"/>
    </location>
    <ligand>
        <name>Mg(2+)</name>
        <dbReference type="ChEBI" id="CHEBI:18420"/>
    </ligand>
</feature>
<dbReference type="SMART" id="SM01329">
    <property type="entry name" value="Iso_dh"/>
    <property type="match status" value="1"/>
</dbReference>
<evidence type="ECO:0000259" key="16">
    <source>
        <dbReference type="SMART" id="SM01329"/>
    </source>
</evidence>
<evidence type="ECO:0000256" key="3">
    <source>
        <dbReference type="ARBA" id="ARBA00004762"/>
    </source>
</evidence>
<dbReference type="EMBL" id="FCOE02000021">
    <property type="protein sequence ID" value="SAK82209.1"/>
    <property type="molecule type" value="Genomic_DNA"/>
</dbReference>
<dbReference type="Gene3D" id="3.40.718.10">
    <property type="entry name" value="Isopropylmalate Dehydrogenase"/>
    <property type="match status" value="1"/>
</dbReference>
<feature type="domain" description="Isopropylmalate dehydrogenase-like" evidence="16">
    <location>
        <begin position="2"/>
        <end position="347"/>
    </location>
</feature>
<evidence type="ECO:0000313" key="18">
    <source>
        <dbReference type="Proteomes" id="UP000054911"/>
    </source>
</evidence>
<evidence type="ECO:0000256" key="9">
    <source>
        <dbReference type="ARBA" id="ARBA00022842"/>
    </source>
</evidence>
<feature type="binding site" evidence="14">
    <location>
        <position position="128"/>
    </location>
    <ligand>
        <name>substrate</name>
    </ligand>
</feature>
<dbReference type="GO" id="GO:0005829">
    <property type="term" value="C:cytosol"/>
    <property type="evidence" value="ECO:0007669"/>
    <property type="project" value="TreeGrafter"/>
</dbReference>
<feature type="binding site" evidence="14">
    <location>
        <position position="100"/>
    </location>
    <ligand>
        <name>substrate</name>
    </ligand>
</feature>